<dbReference type="Proteomes" id="UP000190102">
    <property type="component" value="Unassembled WGS sequence"/>
</dbReference>
<accession>A0A1T4RUF1</accession>
<keyword evidence="1" id="KW-0732">Signal</keyword>
<feature type="signal peptide" evidence="1">
    <location>
        <begin position="1"/>
        <end position="20"/>
    </location>
</feature>
<dbReference type="OrthoDB" id="8613937at2"/>
<proteinExistence type="predicted"/>
<evidence type="ECO:0000256" key="1">
    <source>
        <dbReference type="SAM" id="SignalP"/>
    </source>
</evidence>
<dbReference type="RefSeq" id="WP_078791299.1">
    <property type="nucleotide sequence ID" value="NZ_FUWR01000025.1"/>
</dbReference>
<keyword evidence="3" id="KW-1185">Reference proteome</keyword>
<evidence type="ECO:0000313" key="3">
    <source>
        <dbReference type="Proteomes" id="UP000190102"/>
    </source>
</evidence>
<sequence length="116" mass="12376">MSRLLTILAIILLISHTAVAADKVVSCTITTGKTLAYNGPCLFIPEAGGSFSLSNTDRQGPLFDDIGVLSVFIIAKGRAEVRGLTSAGINSRWGEAKRSTKDKACWKGTDFEICAR</sequence>
<reference evidence="3" key="1">
    <citation type="submission" date="2017-02" db="EMBL/GenBank/DDBJ databases">
        <authorList>
            <person name="Varghese N."/>
            <person name="Submissions S."/>
        </authorList>
    </citation>
    <scope>NUCLEOTIDE SEQUENCE [LARGE SCALE GENOMIC DNA]</scope>
    <source>
        <strain evidence="3">ATCC BAA-34</strain>
    </source>
</reference>
<dbReference type="STRING" id="115783.SAMN02745119_03079"/>
<name>A0A1T4RUF1_9BACT</name>
<evidence type="ECO:0000313" key="2">
    <source>
        <dbReference type="EMBL" id="SKA19583.1"/>
    </source>
</evidence>
<dbReference type="AlphaFoldDB" id="A0A1T4RUF1"/>
<gene>
    <name evidence="2" type="ORF">SAMN02745119_03079</name>
</gene>
<feature type="chain" id="PRO_5013341097" evidence="1">
    <location>
        <begin position="21"/>
        <end position="116"/>
    </location>
</feature>
<dbReference type="EMBL" id="FUWR01000025">
    <property type="protein sequence ID" value="SKA19583.1"/>
    <property type="molecule type" value="Genomic_DNA"/>
</dbReference>
<organism evidence="2 3">
    <name type="scientific">Trichlorobacter thiogenes</name>
    <dbReference type="NCBI Taxonomy" id="115783"/>
    <lineage>
        <taxon>Bacteria</taxon>
        <taxon>Pseudomonadati</taxon>
        <taxon>Thermodesulfobacteriota</taxon>
        <taxon>Desulfuromonadia</taxon>
        <taxon>Geobacterales</taxon>
        <taxon>Geobacteraceae</taxon>
        <taxon>Trichlorobacter</taxon>
    </lineage>
</organism>
<protein>
    <submittedName>
        <fullName evidence="2">Uncharacterized protein</fullName>
    </submittedName>
</protein>